<dbReference type="InterPro" id="IPR000212">
    <property type="entry name" value="DNA_helicase_UvrD/REP"/>
</dbReference>
<dbReference type="AlphaFoldDB" id="A0A1F6NBK9"/>
<evidence type="ECO:0000313" key="13">
    <source>
        <dbReference type="EMBL" id="OGH81307.1"/>
    </source>
</evidence>
<dbReference type="InterPro" id="IPR027417">
    <property type="entry name" value="P-loop_NTPase"/>
</dbReference>
<evidence type="ECO:0000256" key="3">
    <source>
        <dbReference type="ARBA" id="ARBA00022801"/>
    </source>
</evidence>
<feature type="domain" description="UvrD-like helicase C-terminal" evidence="12">
    <location>
        <begin position="296"/>
        <end position="562"/>
    </location>
</feature>
<keyword evidence="6" id="KW-0413">Isomerase</keyword>
<dbReference type="PROSITE" id="PS51217">
    <property type="entry name" value="UVRD_HELICASE_CTER"/>
    <property type="match status" value="1"/>
</dbReference>
<dbReference type="PANTHER" id="PTHR11070:SF3">
    <property type="entry name" value="DNA 3'-5' HELICASE"/>
    <property type="match status" value="1"/>
</dbReference>
<keyword evidence="2 10" id="KW-0547">Nucleotide-binding</keyword>
<dbReference type="InterPro" id="IPR014017">
    <property type="entry name" value="DNA_helicase_UvrD-like_C"/>
</dbReference>
<evidence type="ECO:0000259" key="11">
    <source>
        <dbReference type="PROSITE" id="PS51198"/>
    </source>
</evidence>
<dbReference type="GO" id="GO:0000725">
    <property type="term" value="P:recombinational repair"/>
    <property type="evidence" value="ECO:0007669"/>
    <property type="project" value="TreeGrafter"/>
</dbReference>
<evidence type="ECO:0000256" key="6">
    <source>
        <dbReference type="ARBA" id="ARBA00023235"/>
    </source>
</evidence>
<keyword evidence="4 10" id="KW-0347">Helicase</keyword>
<dbReference type="SUPFAM" id="SSF52540">
    <property type="entry name" value="P-loop containing nucleoside triphosphate hydrolases"/>
    <property type="match status" value="1"/>
</dbReference>
<comment type="caution">
    <text evidence="13">The sequence shown here is derived from an EMBL/GenBank/DDBJ whole genome shotgun (WGS) entry which is preliminary data.</text>
</comment>
<dbReference type="STRING" id="1798689.A3I29_02870"/>
<evidence type="ECO:0000256" key="5">
    <source>
        <dbReference type="ARBA" id="ARBA00022840"/>
    </source>
</evidence>
<dbReference type="CDD" id="cd18807">
    <property type="entry name" value="SF1_C_UvrD"/>
    <property type="match status" value="1"/>
</dbReference>
<organism evidence="13 14">
    <name type="scientific">Candidatus Magasanikbacteria bacterium RIFCSPLOWO2_02_FULL_44_11</name>
    <dbReference type="NCBI Taxonomy" id="1798689"/>
    <lineage>
        <taxon>Bacteria</taxon>
        <taxon>Candidatus Magasanikiibacteriota</taxon>
    </lineage>
</organism>
<dbReference type="Pfam" id="PF00580">
    <property type="entry name" value="UvrD-helicase"/>
    <property type="match status" value="1"/>
</dbReference>
<protein>
    <recommendedName>
        <fullName evidence="8">DNA 3'-5' helicase</fullName>
        <ecNumber evidence="8">5.6.2.4</ecNumber>
    </recommendedName>
</protein>
<keyword evidence="5 10" id="KW-0067">ATP-binding</keyword>
<evidence type="ECO:0000256" key="10">
    <source>
        <dbReference type="PROSITE-ProRule" id="PRU00560"/>
    </source>
</evidence>
<dbReference type="Gene3D" id="1.10.486.10">
    <property type="entry name" value="PCRA, domain 4"/>
    <property type="match status" value="1"/>
</dbReference>
<dbReference type="CDD" id="cd17932">
    <property type="entry name" value="DEXQc_UvrD"/>
    <property type="match status" value="1"/>
</dbReference>
<dbReference type="GO" id="GO:0043138">
    <property type="term" value="F:3'-5' DNA helicase activity"/>
    <property type="evidence" value="ECO:0007669"/>
    <property type="project" value="UniProtKB-EC"/>
</dbReference>
<comment type="catalytic activity">
    <reaction evidence="9">
        <text>ATP + H2O = ADP + phosphate + H(+)</text>
        <dbReference type="Rhea" id="RHEA:13065"/>
        <dbReference type="ChEBI" id="CHEBI:15377"/>
        <dbReference type="ChEBI" id="CHEBI:15378"/>
        <dbReference type="ChEBI" id="CHEBI:30616"/>
        <dbReference type="ChEBI" id="CHEBI:43474"/>
        <dbReference type="ChEBI" id="CHEBI:456216"/>
        <dbReference type="EC" id="5.6.2.4"/>
    </reaction>
</comment>
<dbReference type="InterPro" id="IPR013986">
    <property type="entry name" value="DExx_box_DNA_helicase_dom_sf"/>
</dbReference>
<gene>
    <name evidence="13" type="ORF">A3I29_02870</name>
</gene>
<dbReference type="Gene3D" id="3.40.50.300">
    <property type="entry name" value="P-loop containing nucleotide triphosphate hydrolases"/>
    <property type="match status" value="2"/>
</dbReference>
<dbReference type="GO" id="GO:0016887">
    <property type="term" value="F:ATP hydrolysis activity"/>
    <property type="evidence" value="ECO:0007669"/>
    <property type="project" value="RHEA"/>
</dbReference>
<evidence type="ECO:0000256" key="1">
    <source>
        <dbReference type="ARBA" id="ARBA00009922"/>
    </source>
</evidence>
<evidence type="ECO:0000256" key="4">
    <source>
        <dbReference type="ARBA" id="ARBA00022806"/>
    </source>
</evidence>
<name>A0A1F6NBK9_9BACT</name>
<sequence>MVDFQKELNAEQHAVVQKGDGPCLVLAGAGSGKTRTITYRVAHLLEQGIKPENILLVTFTNKAADEMRRRVQHLTGMPSVLPWSGTFHHVAYRILRIYAPLLGYGNNFTVLDSDDSESIIKLCIKETKPESAGSGQAAGKKFPSARVVANILSYTRNAELPIDNVVDTRWYQWTPYIEDFKQIAASYAKRKKEANAMDFDDLLVNLLQLLNAPQVHQKYAGQFKYVLVDEYQDTNKIQASIVRQFSSLHNNVIVVGDDAQSIYSFRAADIQNILQFPNEFPGTKIFKLESNYRSTEEILEVANSVISHNQSQYKKTLKAIGHRGPKPFLYPQLDQQSEGNFVASKIEALIEKGTPPKEIAVLFRASHHSQMLEVELVRRGIPYDYRGGVRFFERAHIKDVLSYLRLMNNIADTAAWLRVLMHEEGIGPGAAQKLIAVIREAKNIEEISGLGAAVLGAKAQMGWNNFMKIWEAMLSSVVRSPTGLIDALAQSAYRDYLDTEFIDSRERLNDINQLALFAERYDKLDDFLAEATLEESFRALGENGKEDTREKIVLTTIHQAKGLEWAAVFVLNLSSGAFPSERALKEENGLEEERRLLYVAITRAKKELYFTFPMTGGSFGDFLSGPSMFLDEIDYDLIDDHSLLVNPTVLNDPKEDISYIDEDVKPRKKPKPGSFLIDVDDL</sequence>
<dbReference type="EMBL" id="MFQK01000005">
    <property type="protein sequence ID" value="OGH81307.1"/>
    <property type="molecule type" value="Genomic_DNA"/>
</dbReference>
<keyword evidence="3 10" id="KW-0378">Hydrolase</keyword>
<dbReference type="Pfam" id="PF13361">
    <property type="entry name" value="UvrD_C"/>
    <property type="match status" value="2"/>
</dbReference>
<dbReference type="GO" id="GO:0005829">
    <property type="term" value="C:cytosol"/>
    <property type="evidence" value="ECO:0007669"/>
    <property type="project" value="TreeGrafter"/>
</dbReference>
<dbReference type="InterPro" id="IPR014016">
    <property type="entry name" value="UvrD-like_ATP-bd"/>
</dbReference>
<dbReference type="PROSITE" id="PS51198">
    <property type="entry name" value="UVRD_HELICASE_ATP_BIND"/>
    <property type="match status" value="1"/>
</dbReference>
<evidence type="ECO:0000256" key="7">
    <source>
        <dbReference type="ARBA" id="ARBA00034617"/>
    </source>
</evidence>
<dbReference type="GO" id="GO:0003677">
    <property type="term" value="F:DNA binding"/>
    <property type="evidence" value="ECO:0007669"/>
    <property type="project" value="InterPro"/>
</dbReference>
<accession>A0A1F6NBK9</accession>
<evidence type="ECO:0000313" key="14">
    <source>
        <dbReference type="Proteomes" id="UP000178726"/>
    </source>
</evidence>
<dbReference type="Gene3D" id="1.10.10.160">
    <property type="match status" value="1"/>
</dbReference>
<comment type="similarity">
    <text evidence="1">Belongs to the helicase family. UvrD subfamily.</text>
</comment>
<reference evidence="13 14" key="1">
    <citation type="journal article" date="2016" name="Nat. Commun.">
        <title>Thousands of microbial genomes shed light on interconnected biogeochemical processes in an aquifer system.</title>
        <authorList>
            <person name="Anantharaman K."/>
            <person name="Brown C.T."/>
            <person name="Hug L.A."/>
            <person name="Sharon I."/>
            <person name="Castelle C.J."/>
            <person name="Probst A.J."/>
            <person name="Thomas B.C."/>
            <person name="Singh A."/>
            <person name="Wilkins M.J."/>
            <person name="Karaoz U."/>
            <person name="Brodie E.L."/>
            <person name="Williams K.H."/>
            <person name="Hubbard S.S."/>
            <person name="Banfield J.F."/>
        </authorList>
    </citation>
    <scope>NUCLEOTIDE SEQUENCE [LARGE SCALE GENOMIC DNA]</scope>
</reference>
<feature type="binding site" evidence="10">
    <location>
        <begin position="27"/>
        <end position="34"/>
    </location>
    <ligand>
        <name>ATP</name>
        <dbReference type="ChEBI" id="CHEBI:30616"/>
    </ligand>
</feature>
<dbReference type="EC" id="5.6.2.4" evidence="8"/>
<evidence type="ECO:0000256" key="2">
    <source>
        <dbReference type="ARBA" id="ARBA00022741"/>
    </source>
</evidence>
<proteinExistence type="inferred from homology"/>
<dbReference type="PANTHER" id="PTHR11070">
    <property type="entry name" value="UVRD / RECB / PCRA DNA HELICASE FAMILY MEMBER"/>
    <property type="match status" value="1"/>
</dbReference>
<evidence type="ECO:0000256" key="9">
    <source>
        <dbReference type="ARBA" id="ARBA00048988"/>
    </source>
</evidence>
<feature type="domain" description="UvrD-like helicase ATP-binding" evidence="11">
    <location>
        <begin position="6"/>
        <end position="295"/>
    </location>
</feature>
<evidence type="ECO:0000259" key="12">
    <source>
        <dbReference type="PROSITE" id="PS51217"/>
    </source>
</evidence>
<dbReference type="GO" id="GO:0005524">
    <property type="term" value="F:ATP binding"/>
    <property type="evidence" value="ECO:0007669"/>
    <property type="project" value="UniProtKB-UniRule"/>
</dbReference>
<evidence type="ECO:0000256" key="8">
    <source>
        <dbReference type="ARBA" id="ARBA00034808"/>
    </source>
</evidence>
<dbReference type="Proteomes" id="UP000178726">
    <property type="component" value="Unassembled WGS sequence"/>
</dbReference>
<comment type="catalytic activity">
    <reaction evidence="7">
        <text>Couples ATP hydrolysis with the unwinding of duplex DNA by translocating in the 3'-5' direction.</text>
        <dbReference type="EC" id="5.6.2.4"/>
    </reaction>
</comment>